<keyword evidence="3" id="KW-1185">Reference proteome</keyword>
<evidence type="ECO:0000256" key="1">
    <source>
        <dbReference type="SAM" id="MobiDB-lite"/>
    </source>
</evidence>
<comment type="caution">
    <text evidence="2">The sequence shown here is derived from an EMBL/GenBank/DDBJ whole genome shotgun (WGS) entry which is preliminary data.</text>
</comment>
<dbReference type="AlphaFoldDB" id="A0A250X3E4"/>
<protein>
    <submittedName>
        <fullName evidence="2">Uncharacterized protein</fullName>
    </submittedName>
</protein>
<feature type="compositionally biased region" description="Low complexity" evidence="1">
    <location>
        <begin position="207"/>
        <end position="219"/>
    </location>
</feature>
<feature type="region of interest" description="Disordered" evidence="1">
    <location>
        <begin position="97"/>
        <end position="237"/>
    </location>
</feature>
<evidence type="ECO:0000313" key="2">
    <source>
        <dbReference type="EMBL" id="GAX77449.1"/>
    </source>
</evidence>
<dbReference type="Proteomes" id="UP000232323">
    <property type="component" value="Unassembled WGS sequence"/>
</dbReference>
<reference evidence="2 3" key="1">
    <citation type="submission" date="2017-08" db="EMBL/GenBank/DDBJ databases">
        <title>Acidophilic green algal genome provides insights into adaptation to an acidic environment.</title>
        <authorList>
            <person name="Hirooka S."/>
            <person name="Hirose Y."/>
            <person name="Kanesaki Y."/>
            <person name="Higuchi S."/>
            <person name="Fujiwara T."/>
            <person name="Onuma R."/>
            <person name="Era A."/>
            <person name="Ohbayashi R."/>
            <person name="Uzuka A."/>
            <person name="Nozaki H."/>
            <person name="Yoshikawa H."/>
            <person name="Miyagishima S.Y."/>
        </authorList>
    </citation>
    <scope>NUCLEOTIDE SEQUENCE [LARGE SCALE GENOMIC DNA]</scope>
    <source>
        <strain evidence="2 3">NIES-2499</strain>
    </source>
</reference>
<accession>A0A250X3E4</accession>
<feature type="compositionally biased region" description="Low complexity" evidence="1">
    <location>
        <begin position="132"/>
        <end position="143"/>
    </location>
</feature>
<dbReference type="OrthoDB" id="3800936at2759"/>
<feature type="compositionally biased region" description="Gly residues" evidence="1">
    <location>
        <begin position="162"/>
        <end position="190"/>
    </location>
</feature>
<feature type="non-terminal residue" evidence="2">
    <location>
        <position position="1"/>
    </location>
</feature>
<gene>
    <name evidence="2" type="ORF">CEUSTIGMA_g4894.t1</name>
</gene>
<sequence>GGGYGGRGAQVLYQSYEEGGYDDGYGGEEEYGEDYEYGYGGGYGGYSTGMTMVPMMMPGGQVAYVMATGGGGGMGGSGGGGSVGGGGSQGRLIHQQEHSPVVPMRRSHAAPVREHDGPQESGRAPGGYGATGRSAAPPSAGRPAAGGYGGRGAAYSSASARGVGGGGFSAGYGSGSGRGGDYGEEYGNGGSRVVERERTYAEPRGTYSARAPAERPSAAYGGGEGRPVGRPSRYAPY</sequence>
<evidence type="ECO:0000313" key="3">
    <source>
        <dbReference type="Proteomes" id="UP000232323"/>
    </source>
</evidence>
<organism evidence="2 3">
    <name type="scientific">Chlamydomonas eustigma</name>
    <dbReference type="NCBI Taxonomy" id="1157962"/>
    <lineage>
        <taxon>Eukaryota</taxon>
        <taxon>Viridiplantae</taxon>
        <taxon>Chlorophyta</taxon>
        <taxon>core chlorophytes</taxon>
        <taxon>Chlorophyceae</taxon>
        <taxon>CS clade</taxon>
        <taxon>Chlamydomonadales</taxon>
        <taxon>Chlamydomonadaceae</taxon>
        <taxon>Chlamydomonas</taxon>
    </lineage>
</organism>
<name>A0A250X3E4_9CHLO</name>
<proteinExistence type="predicted"/>
<dbReference type="EMBL" id="BEGY01000025">
    <property type="protein sequence ID" value="GAX77449.1"/>
    <property type="molecule type" value="Genomic_DNA"/>
</dbReference>